<organism evidence="1 2">
    <name type="scientific">Knoellia koreensis</name>
    <dbReference type="NCBI Taxonomy" id="2730921"/>
    <lineage>
        <taxon>Bacteria</taxon>
        <taxon>Bacillati</taxon>
        <taxon>Actinomycetota</taxon>
        <taxon>Actinomycetes</taxon>
        <taxon>Micrococcales</taxon>
        <taxon>Intrasporangiaceae</taxon>
        <taxon>Knoellia</taxon>
    </lineage>
</organism>
<evidence type="ECO:0000313" key="1">
    <source>
        <dbReference type="EMBL" id="NNM47773.1"/>
    </source>
</evidence>
<keyword evidence="2" id="KW-1185">Reference proteome</keyword>
<name>A0A849HM81_9MICO</name>
<feature type="non-terminal residue" evidence="1">
    <location>
        <position position="1"/>
    </location>
</feature>
<dbReference type="EMBL" id="JABEPQ010000004">
    <property type="protein sequence ID" value="NNM47773.1"/>
    <property type="molecule type" value="Genomic_DNA"/>
</dbReference>
<comment type="caution">
    <text evidence="1">The sequence shown here is derived from an EMBL/GenBank/DDBJ whole genome shotgun (WGS) entry which is preliminary data.</text>
</comment>
<dbReference type="RefSeq" id="WP_206071006.1">
    <property type="nucleotide sequence ID" value="NZ_JABEPQ010000004.1"/>
</dbReference>
<evidence type="ECO:0000313" key="2">
    <source>
        <dbReference type="Proteomes" id="UP000588586"/>
    </source>
</evidence>
<reference evidence="1 2" key="1">
    <citation type="submission" date="2020-04" db="EMBL/GenBank/DDBJ databases">
        <title>Knoellia sp. isolate from air conditioner.</title>
        <authorList>
            <person name="Chea S."/>
            <person name="Kim D.-U."/>
        </authorList>
    </citation>
    <scope>NUCLEOTIDE SEQUENCE [LARGE SCALE GENOMIC DNA]</scope>
    <source>
        <strain evidence="1 2">DB2414S</strain>
    </source>
</reference>
<accession>A0A849HM81</accession>
<dbReference type="Proteomes" id="UP000588586">
    <property type="component" value="Unassembled WGS sequence"/>
</dbReference>
<proteinExistence type="predicted"/>
<protein>
    <submittedName>
        <fullName evidence="1">Uncharacterized protein</fullName>
    </submittedName>
</protein>
<sequence length="230" mass="23849">PAAPRGPTATPGSSPQPCSAFPCPASFLIGIDAAGNPCRFTELGNTGHGWRRGTRDRVLIERPSHGALTPADLPIPPESDLNLSVVDVARPAGAVLATESWLRELLVGGEPLLLVTTATMPGLRRLETTLALLADHRNVSSAVVAVLGPRLARWPGQVRHSTGPRTSALEETGRLVAIPCDRRLAVTGPDTAPLPSAVVAAATTALELMPAADLKSPAAPFSARKGSTPR</sequence>
<dbReference type="AlphaFoldDB" id="A0A849HM81"/>
<gene>
    <name evidence="1" type="ORF">HJG52_17415</name>
</gene>